<dbReference type="GO" id="GO:0008374">
    <property type="term" value="F:O-acyltransferase activity"/>
    <property type="evidence" value="ECO:0007669"/>
    <property type="project" value="TreeGrafter"/>
</dbReference>
<dbReference type="STRING" id="1276220.STAIW_v1c05460"/>
<dbReference type="SUPFAM" id="SSF51161">
    <property type="entry name" value="Trimeric LpxA-like enzymes"/>
    <property type="match status" value="1"/>
</dbReference>
<dbReference type="PANTHER" id="PTHR23416">
    <property type="entry name" value="SIALIC ACID SYNTHASE-RELATED"/>
    <property type="match status" value="1"/>
</dbReference>
<dbReference type="InterPro" id="IPR011004">
    <property type="entry name" value="Trimer_LpxA-like_sf"/>
</dbReference>
<name>S5LX14_9MOLU</name>
<proteinExistence type="inferred from homology"/>
<dbReference type="PANTHER" id="PTHR23416:SF23">
    <property type="entry name" value="ACETYLTRANSFERASE C18B11.09C-RELATED"/>
    <property type="match status" value="1"/>
</dbReference>
<dbReference type="EMBL" id="CP005074">
    <property type="protein sequence ID" value="AGR41171.1"/>
    <property type="molecule type" value="Genomic_DNA"/>
</dbReference>
<dbReference type="InterPro" id="IPR051159">
    <property type="entry name" value="Hexapeptide_acetyltransf"/>
</dbReference>
<evidence type="ECO:0000256" key="1">
    <source>
        <dbReference type="ARBA" id="ARBA00007274"/>
    </source>
</evidence>
<protein>
    <recommendedName>
        <fullName evidence="5">Acetyltransferase</fullName>
    </recommendedName>
</protein>
<comment type="similarity">
    <text evidence="1">Belongs to the transferase hexapeptide repeat family.</text>
</comment>
<sequence>MLSKITNKPIPEGFWFLAPIYIDYGKNLILGKNSFINFGCSFLDRGGIEIGDNTLIGPNCNLMTTNHPIDPKERRSTISKKNSFWGKCLIRCKCYSVSRSYNWKKFNNSCWKCCYKRYSKEFHSWGNSCKNY</sequence>
<dbReference type="eggNOG" id="COG0110">
    <property type="taxonomic scope" value="Bacteria"/>
</dbReference>
<evidence type="ECO:0008006" key="5">
    <source>
        <dbReference type="Google" id="ProtNLM"/>
    </source>
</evidence>
<dbReference type="Proteomes" id="UP000014984">
    <property type="component" value="Chromosome"/>
</dbReference>
<evidence type="ECO:0000256" key="2">
    <source>
        <dbReference type="ARBA" id="ARBA00022679"/>
    </source>
</evidence>
<reference evidence="3 4" key="1">
    <citation type="journal article" date="2013" name="Genome Biol. Evol.">
        <title>Comparison of metabolic capacities and inference of gene content evolution in mosquito-associated Spiroplasma diminutum and S. taiwanense.</title>
        <authorList>
            <person name="Lo W.S."/>
            <person name="Ku C."/>
            <person name="Chen L.L."/>
            <person name="Chang T.H."/>
            <person name="Kuo C.H."/>
        </authorList>
    </citation>
    <scope>NUCLEOTIDE SEQUENCE [LARGE SCALE GENOMIC DNA]</scope>
    <source>
        <strain evidence="3">CT-1</strain>
    </source>
</reference>
<dbReference type="KEGG" id="stai:STAIW_v1c05460"/>
<dbReference type="Gene3D" id="2.160.10.10">
    <property type="entry name" value="Hexapeptide repeat proteins"/>
    <property type="match status" value="1"/>
</dbReference>
<dbReference type="HOGENOM" id="CLU_1915788_0_0_14"/>
<dbReference type="AlphaFoldDB" id="S5LX14"/>
<evidence type="ECO:0000313" key="4">
    <source>
        <dbReference type="Proteomes" id="UP000014984"/>
    </source>
</evidence>
<keyword evidence="4" id="KW-1185">Reference proteome</keyword>
<gene>
    <name evidence="3" type="ORF">STAIW_v1c05460</name>
</gene>
<organism evidence="3 4">
    <name type="scientific">Spiroplasma taiwanense CT-1</name>
    <dbReference type="NCBI Taxonomy" id="1276220"/>
    <lineage>
        <taxon>Bacteria</taxon>
        <taxon>Bacillati</taxon>
        <taxon>Mycoplasmatota</taxon>
        <taxon>Mollicutes</taxon>
        <taxon>Entomoplasmatales</taxon>
        <taxon>Spiroplasmataceae</taxon>
        <taxon>Spiroplasma</taxon>
    </lineage>
</organism>
<accession>S5LX14</accession>
<evidence type="ECO:0000313" key="3">
    <source>
        <dbReference type="EMBL" id="AGR41171.1"/>
    </source>
</evidence>
<keyword evidence="2" id="KW-0808">Transferase</keyword>